<accession>A0ABV9TZZ0</accession>
<dbReference type="PANTHER" id="PTHR43784:SF2">
    <property type="entry name" value="GDSL-LIKE LIPASE_ACYLHYDROLASE, PUTATIVE (AFU_ORTHOLOGUE AFUA_2G00820)-RELATED"/>
    <property type="match status" value="1"/>
</dbReference>
<evidence type="ECO:0000313" key="3">
    <source>
        <dbReference type="EMBL" id="MFC4909738.1"/>
    </source>
</evidence>
<sequence>MTVFKSTRRCARMLVPALALAVGATGTVAAAGPAPAATSKAAFASGGWTTGWAAAMQRPSTGFEPNWAEAGFSDQTVRQVVRVTEGGTRARIRLSNQYGGSPLEVTGATIARAGRGAAVSPGSLRHLTFGRGARSVVVPAGGQVVSEPADLPVKPLESLTVTLYLAGTTGPATTHLQGYATTYRASGDHRADTDGSAFREGATTHSWYYLSGVDLAGEPPHRDTVVALGDSITDGFGSGNDTDSRYPDQLAARLAAAGKRRPVLNAGIGGGMLLSDSAWFGEKLGTRLQRDVLDNPRVGTVIVLAGLNDIGFSEIDRPTYKPDPDRSVAELIAGHRAIIRRAHARGIKVIGGTLLPMKGAEYYTATSAAKIRQLDRWIRTSGEYDAVADFARAVADPADPERLRPEFDSGDHKHPNAAGYRAMAAAVNLADLR</sequence>
<feature type="signal peptide" evidence="1">
    <location>
        <begin position="1"/>
        <end position="21"/>
    </location>
</feature>
<dbReference type="RefSeq" id="WP_378257458.1">
    <property type="nucleotide sequence ID" value="NZ_JBHSIT010000005.1"/>
</dbReference>
<evidence type="ECO:0000256" key="1">
    <source>
        <dbReference type="SAM" id="SignalP"/>
    </source>
</evidence>
<keyword evidence="3" id="KW-0378">Hydrolase</keyword>
<keyword evidence="4" id="KW-1185">Reference proteome</keyword>
<dbReference type="PANTHER" id="PTHR43784">
    <property type="entry name" value="GDSL-LIKE LIPASE/ACYLHYDROLASE, PUTATIVE (AFU_ORTHOLOGUE AFUA_2G00820)-RELATED"/>
    <property type="match status" value="1"/>
</dbReference>
<dbReference type="InterPro" id="IPR036514">
    <property type="entry name" value="SGNH_hydro_sf"/>
</dbReference>
<dbReference type="EMBL" id="JBHSIT010000005">
    <property type="protein sequence ID" value="MFC4909738.1"/>
    <property type="molecule type" value="Genomic_DNA"/>
</dbReference>
<dbReference type="Pfam" id="PF13472">
    <property type="entry name" value="Lipase_GDSL_2"/>
    <property type="match status" value="1"/>
</dbReference>
<evidence type="ECO:0000259" key="2">
    <source>
        <dbReference type="Pfam" id="PF13472"/>
    </source>
</evidence>
<dbReference type="InterPro" id="IPR053140">
    <property type="entry name" value="GDSL_Rv0518-like"/>
</dbReference>
<organism evidence="3 4">
    <name type="scientific">Actinomadura gamaensis</name>
    <dbReference type="NCBI Taxonomy" id="1763541"/>
    <lineage>
        <taxon>Bacteria</taxon>
        <taxon>Bacillati</taxon>
        <taxon>Actinomycetota</taxon>
        <taxon>Actinomycetes</taxon>
        <taxon>Streptosporangiales</taxon>
        <taxon>Thermomonosporaceae</taxon>
        <taxon>Actinomadura</taxon>
    </lineage>
</organism>
<gene>
    <name evidence="3" type="ORF">ACFPCY_20620</name>
</gene>
<keyword evidence="1" id="KW-0732">Signal</keyword>
<dbReference type="SUPFAM" id="SSF52266">
    <property type="entry name" value="SGNH hydrolase"/>
    <property type="match status" value="1"/>
</dbReference>
<dbReference type="InterPro" id="IPR013830">
    <property type="entry name" value="SGNH_hydro"/>
</dbReference>
<name>A0ABV9TZZ0_9ACTN</name>
<evidence type="ECO:0000313" key="4">
    <source>
        <dbReference type="Proteomes" id="UP001595872"/>
    </source>
</evidence>
<dbReference type="GO" id="GO:0016787">
    <property type="term" value="F:hydrolase activity"/>
    <property type="evidence" value="ECO:0007669"/>
    <property type="project" value="UniProtKB-KW"/>
</dbReference>
<feature type="chain" id="PRO_5045220415" evidence="1">
    <location>
        <begin position="22"/>
        <end position="433"/>
    </location>
</feature>
<dbReference type="Gene3D" id="3.40.50.1110">
    <property type="entry name" value="SGNH hydrolase"/>
    <property type="match status" value="1"/>
</dbReference>
<protein>
    <submittedName>
        <fullName evidence="3">SGNH/GDSL hydrolase family protein</fullName>
    </submittedName>
</protein>
<proteinExistence type="predicted"/>
<dbReference type="CDD" id="cd01830">
    <property type="entry name" value="XynE_like"/>
    <property type="match status" value="1"/>
</dbReference>
<reference evidence="4" key="1">
    <citation type="journal article" date="2019" name="Int. J. Syst. Evol. Microbiol.">
        <title>The Global Catalogue of Microorganisms (GCM) 10K type strain sequencing project: providing services to taxonomists for standard genome sequencing and annotation.</title>
        <authorList>
            <consortium name="The Broad Institute Genomics Platform"/>
            <consortium name="The Broad Institute Genome Sequencing Center for Infectious Disease"/>
            <person name="Wu L."/>
            <person name="Ma J."/>
        </authorList>
    </citation>
    <scope>NUCLEOTIDE SEQUENCE [LARGE SCALE GENOMIC DNA]</scope>
    <source>
        <strain evidence="4">KLKA75</strain>
    </source>
</reference>
<dbReference type="Proteomes" id="UP001595872">
    <property type="component" value="Unassembled WGS sequence"/>
</dbReference>
<feature type="domain" description="SGNH hydrolase-type esterase" evidence="2">
    <location>
        <begin position="227"/>
        <end position="422"/>
    </location>
</feature>
<comment type="caution">
    <text evidence="3">The sequence shown here is derived from an EMBL/GenBank/DDBJ whole genome shotgun (WGS) entry which is preliminary data.</text>
</comment>